<dbReference type="EMBL" id="JASWJB010000082">
    <property type="protein sequence ID" value="KAK2600126.1"/>
    <property type="molecule type" value="Genomic_DNA"/>
</dbReference>
<reference evidence="2" key="1">
    <citation type="submission" date="2023-06" db="EMBL/GenBank/DDBJ databases">
        <title>Conoideocrella luteorostrata (Hypocreales: Clavicipitaceae), a potential biocontrol fungus for elongate hemlock scale in United States Christmas tree production areas.</title>
        <authorList>
            <person name="Barrett H."/>
            <person name="Lovett B."/>
            <person name="Macias A.M."/>
            <person name="Stajich J.E."/>
            <person name="Kasson M.T."/>
        </authorList>
    </citation>
    <scope>NUCLEOTIDE SEQUENCE</scope>
    <source>
        <strain evidence="2">ARSEF 14590</strain>
    </source>
</reference>
<evidence type="ECO:0000256" key="1">
    <source>
        <dbReference type="SAM" id="SignalP"/>
    </source>
</evidence>
<keyword evidence="3" id="KW-1185">Reference proteome</keyword>
<dbReference type="Proteomes" id="UP001251528">
    <property type="component" value="Unassembled WGS sequence"/>
</dbReference>
<proteinExistence type="predicted"/>
<protein>
    <submittedName>
        <fullName evidence="2">Uncharacterized protein</fullName>
    </submittedName>
</protein>
<evidence type="ECO:0000313" key="3">
    <source>
        <dbReference type="Proteomes" id="UP001251528"/>
    </source>
</evidence>
<feature type="chain" id="PRO_5042598869" evidence="1">
    <location>
        <begin position="17"/>
        <end position="196"/>
    </location>
</feature>
<accession>A0AAJ0CSS2</accession>
<name>A0AAJ0CSS2_9HYPO</name>
<comment type="caution">
    <text evidence="2">The sequence shown here is derived from an EMBL/GenBank/DDBJ whole genome shotgun (WGS) entry which is preliminary data.</text>
</comment>
<evidence type="ECO:0000313" key="2">
    <source>
        <dbReference type="EMBL" id="KAK2600126.1"/>
    </source>
</evidence>
<dbReference type="AlphaFoldDB" id="A0AAJ0CSS2"/>
<sequence>MYFITVILLLLNLGKAYDVRDPLEFNRQNNPGGVISDYIETTGGGNKHRNENKVDPGTHISTTSEVSAIITSNLYGAHLILRSSTICVSGVDLLYNVESPWNRLHDHRQVKHHQTVAKHHQTAAKHHRTVAKHHQTVTKHQTVVKHHQIVISHYETMFNQGQAVARGLNILYNAANINVRTVSYKLRLLATVRLPA</sequence>
<gene>
    <name evidence="2" type="ORF">QQS21_005141</name>
</gene>
<feature type="signal peptide" evidence="1">
    <location>
        <begin position="1"/>
        <end position="16"/>
    </location>
</feature>
<keyword evidence="1" id="KW-0732">Signal</keyword>
<organism evidence="2 3">
    <name type="scientific">Conoideocrella luteorostrata</name>
    <dbReference type="NCBI Taxonomy" id="1105319"/>
    <lineage>
        <taxon>Eukaryota</taxon>
        <taxon>Fungi</taxon>
        <taxon>Dikarya</taxon>
        <taxon>Ascomycota</taxon>
        <taxon>Pezizomycotina</taxon>
        <taxon>Sordariomycetes</taxon>
        <taxon>Hypocreomycetidae</taxon>
        <taxon>Hypocreales</taxon>
        <taxon>Clavicipitaceae</taxon>
        <taxon>Conoideocrella</taxon>
    </lineage>
</organism>